<evidence type="ECO:0000256" key="1">
    <source>
        <dbReference type="ARBA" id="ARBA00004328"/>
    </source>
</evidence>
<evidence type="ECO:0000256" key="4">
    <source>
        <dbReference type="ARBA" id="ARBA00022741"/>
    </source>
</evidence>
<evidence type="ECO:0000256" key="6">
    <source>
        <dbReference type="ARBA" id="ARBA00022844"/>
    </source>
</evidence>
<dbReference type="EMBL" id="MN738944">
    <property type="protein sequence ID" value="QHT32485.1"/>
    <property type="molecule type" value="Genomic_DNA"/>
</dbReference>
<sequence length="486" mass="56770">MKNQKQSKHQKQNICDKKMTFQECELTILRHAVDEAEKKVGKMAVNSTDIKQIFSIVENFIRHKKLIPYGGIAINAILPKSDQFYNTDIELPDYDFYSPNALEDTKELCDIYVKAGFIEVEGKPGVHQGTFKVFVNFIPVADITYLHKDIFNELKKDAIKVAGILYAPPNFLRMSMYLELSRPSGDTSRWEKVAKRLALLNKHYPLHGKDCDKRDFQREMENKADEDIIFETIKNTFIEQGVVFFGGYAMSMYSNYMPKNQQKHFKKVADFDVLSEDPDTTATILKERLNDEGIKNVRIVKRPAIGEIVAPHLQIIIGKNDTVAFIYHPIACHSYNTIHMHSQEIKIATIDTMLSFYLAFLYSKRNYYDTERILCMAQFLFQVQQHNRLQQNGLLKRFSINCYGHQQTLEEMRAEKSEKYKALRDKPNDPEYEQFFMKYRPADQPRKQNKTQKIEKTEKTAKTKKTKNMRRSNKKHSKTKKAGIFF</sequence>
<dbReference type="GO" id="GO:0016740">
    <property type="term" value="F:transferase activity"/>
    <property type="evidence" value="ECO:0007669"/>
    <property type="project" value="UniProtKB-KW"/>
</dbReference>
<reference evidence="10" key="1">
    <citation type="journal article" date="2020" name="Nature">
        <title>Giant virus diversity and host interactions through global metagenomics.</title>
        <authorList>
            <person name="Schulz F."/>
            <person name="Roux S."/>
            <person name="Paez-Espino D."/>
            <person name="Jungbluth S."/>
            <person name="Walsh D.A."/>
            <person name="Denef V.J."/>
            <person name="McMahon K.D."/>
            <person name="Konstantinidis K.T."/>
            <person name="Eloe-Fadrosh E.A."/>
            <person name="Kyrpides N.C."/>
            <person name="Woyke T."/>
        </authorList>
    </citation>
    <scope>NUCLEOTIDE SEQUENCE</scope>
    <source>
        <strain evidence="10">GVMAG-M-3300009161-30</strain>
    </source>
</reference>
<feature type="compositionally biased region" description="Basic and acidic residues" evidence="8">
    <location>
        <begin position="440"/>
        <end position="461"/>
    </location>
</feature>
<keyword evidence="2" id="KW-0507">mRNA processing</keyword>
<dbReference type="GO" id="GO:0044423">
    <property type="term" value="C:virion component"/>
    <property type="evidence" value="ECO:0007669"/>
    <property type="project" value="UniProtKB-KW"/>
</dbReference>
<keyword evidence="3" id="KW-0808">Transferase</keyword>
<feature type="compositionally biased region" description="Basic residues" evidence="8">
    <location>
        <begin position="462"/>
        <end position="486"/>
    </location>
</feature>
<evidence type="ECO:0000256" key="2">
    <source>
        <dbReference type="ARBA" id="ARBA00022664"/>
    </source>
</evidence>
<evidence type="ECO:0000256" key="7">
    <source>
        <dbReference type="ARBA" id="ARBA00023163"/>
    </source>
</evidence>
<accession>A0A6C0EZ80</accession>
<evidence type="ECO:0000259" key="9">
    <source>
        <dbReference type="Pfam" id="PF19244"/>
    </source>
</evidence>
<comment type="subcellular location">
    <subcellularLocation>
        <location evidence="1">Virion</location>
    </subcellularLocation>
</comment>
<dbReference type="CDD" id="cd20921">
    <property type="entry name" value="polyA_pol_Pycodna"/>
    <property type="match status" value="1"/>
</dbReference>
<evidence type="ECO:0000313" key="10">
    <source>
        <dbReference type="EMBL" id="QHT32485.1"/>
    </source>
</evidence>
<evidence type="ECO:0000256" key="3">
    <source>
        <dbReference type="ARBA" id="ARBA00022679"/>
    </source>
</evidence>
<feature type="domain" description="Poly(A) polymerase catalytic subunit" evidence="9">
    <location>
        <begin position="56"/>
        <end position="184"/>
    </location>
</feature>
<evidence type="ECO:0000256" key="5">
    <source>
        <dbReference type="ARBA" id="ARBA00022840"/>
    </source>
</evidence>
<keyword evidence="6" id="KW-0946">Virion</keyword>
<proteinExistence type="predicted"/>
<feature type="region of interest" description="Disordered" evidence="8">
    <location>
        <begin position="439"/>
        <end position="486"/>
    </location>
</feature>
<name>A0A6C0EZ80_9ZZZZ</name>
<evidence type="ECO:0000256" key="8">
    <source>
        <dbReference type="SAM" id="MobiDB-lite"/>
    </source>
</evidence>
<protein>
    <recommendedName>
        <fullName evidence="9">Poly(A) polymerase catalytic subunit domain-containing protein</fullName>
    </recommendedName>
</protein>
<keyword evidence="4" id="KW-0547">Nucleotide-binding</keyword>
<dbReference type="GO" id="GO:0006397">
    <property type="term" value="P:mRNA processing"/>
    <property type="evidence" value="ECO:0007669"/>
    <property type="project" value="UniProtKB-KW"/>
</dbReference>
<dbReference type="InterPro" id="IPR045355">
    <property type="entry name" value="PolyA_pol_cat_su"/>
</dbReference>
<keyword evidence="5" id="KW-0067">ATP-binding</keyword>
<organism evidence="10">
    <name type="scientific">viral metagenome</name>
    <dbReference type="NCBI Taxonomy" id="1070528"/>
    <lineage>
        <taxon>unclassified sequences</taxon>
        <taxon>metagenomes</taxon>
        <taxon>organismal metagenomes</taxon>
    </lineage>
</organism>
<dbReference type="GO" id="GO:0005524">
    <property type="term" value="F:ATP binding"/>
    <property type="evidence" value="ECO:0007669"/>
    <property type="project" value="UniProtKB-KW"/>
</dbReference>
<keyword evidence="7" id="KW-0804">Transcription</keyword>
<dbReference type="Pfam" id="PF19244">
    <property type="entry name" value="Poly_A_pol_cat"/>
    <property type="match status" value="1"/>
</dbReference>
<dbReference type="AlphaFoldDB" id="A0A6C0EZ80"/>